<evidence type="ECO:0000313" key="3">
    <source>
        <dbReference type="Proteomes" id="UP001324533"/>
    </source>
</evidence>
<keyword evidence="3" id="KW-1185">Reference proteome</keyword>
<organism evidence="2 3">
    <name type="scientific">Microbacterium invictum</name>
    <dbReference type="NCBI Taxonomy" id="515415"/>
    <lineage>
        <taxon>Bacteria</taxon>
        <taxon>Bacillati</taxon>
        <taxon>Actinomycetota</taxon>
        <taxon>Actinomycetes</taxon>
        <taxon>Micrococcales</taxon>
        <taxon>Microbacteriaceae</taxon>
        <taxon>Microbacterium</taxon>
    </lineage>
</organism>
<name>A0ABZ0VFJ1_9MICO</name>
<evidence type="ECO:0000256" key="1">
    <source>
        <dbReference type="SAM" id="MobiDB-lite"/>
    </source>
</evidence>
<sequence>MAYLPISTPGEVGGPDGHSYGALVLMTDAADPAALQRVLRVIRFTGWLAPARSGTQVVIGDPGAGVVAAQRRGIIEVGAVVAEQLDCGVLAVRVRRDRQLGLVAWQGGREIGRYDSDPSAEPGADDDIAADPVGVAAAPEFAALAGVPEESETLTEILDEELERDSVSESERLRGVLRLLSLPDWIVAAASLPRDIPTGPRAADLVRLRVGTPGAQGIWRDLAVRRLRRRWTPPAVIADPPRESGQGMEGIEPWMF</sequence>
<feature type="region of interest" description="Disordered" evidence="1">
    <location>
        <begin position="237"/>
        <end position="256"/>
    </location>
</feature>
<dbReference type="EMBL" id="CP139779">
    <property type="protein sequence ID" value="WQB71431.1"/>
    <property type="molecule type" value="Genomic_DNA"/>
</dbReference>
<evidence type="ECO:0000313" key="2">
    <source>
        <dbReference type="EMBL" id="WQB71431.1"/>
    </source>
</evidence>
<dbReference type="Proteomes" id="UP001324533">
    <property type="component" value="Chromosome"/>
</dbReference>
<gene>
    <name evidence="2" type="ORF">T9R20_05565</name>
</gene>
<accession>A0ABZ0VFJ1</accession>
<reference evidence="2 3" key="1">
    <citation type="submission" date="2023-06" db="EMBL/GenBank/DDBJ databases">
        <title>Rock-solubilizing bacteria, Microbacterium invictum, promotes re-establishment of vegetation in rocky wasteland by accelerating rock bio-weathering and reshaping soil bacterial community.</title>
        <authorList>
            <person name="Liu C."/>
        </authorList>
    </citation>
    <scope>NUCLEOTIDE SEQUENCE [LARGE SCALE GENOMIC DNA]</scope>
    <source>
        <strain evidence="2 3">X-18</strain>
    </source>
</reference>
<protein>
    <submittedName>
        <fullName evidence="2">Uncharacterized protein</fullName>
    </submittedName>
</protein>
<proteinExistence type="predicted"/>
<dbReference type="RefSeq" id="WP_322411548.1">
    <property type="nucleotide sequence ID" value="NZ_CP139779.1"/>
</dbReference>